<dbReference type="RefSeq" id="WP_183723569.1">
    <property type="nucleotide sequence ID" value="NZ_JACHBW010000004.1"/>
</dbReference>
<dbReference type="InterPro" id="IPR020802">
    <property type="entry name" value="TesA-like"/>
</dbReference>
<dbReference type="GO" id="GO:0008610">
    <property type="term" value="P:lipid biosynthetic process"/>
    <property type="evidence" value="ECO:0007669"/>
    <property type="project" value="TreeGrafter"/>
</dbReference>
<sequence length="244" mass="26946">MSVALNLFCLPFAGGSAAVFKPWRTLAPAALRVTPMALPGRGAQWGEPLVADWAPLLDRLYAQVTPYARQPYALFGHSMGALLAFELAHRLRAHGMPAPALLIVSATRPPREDHRLSGIDWRRCADQQVLDTLFGISGSDPAWEHAELRELMLPIVRNDFQLCADYRYRKRAPLAVPIHVLAGRDDHACPFAPAFSAWRDETSMTTTGREVDGGHLFLRDDPAAAFAAVIDAFDALQREPFHSI</sequence>
<name>A0A7W9TWB4_9BURK</name>
<dbReference type="SMART" id="SM00824">
    <property type="entry name" value="PKS_TE"/>
    <property type="match status" value="1"/>
</dbReference>
<reference evidence="4 5" key="1">
    <citation type="submission" date="2020-08" db="EMBL/GenBank/DDBJ databases">
        <title>Above-ground endophytic microbial communities from plants in different locations in the United States.</title>
        <authorList>
            <person name="Frank C."/>
        </authorList>
    </citation>
    <scope>NUCLEOTIDE SEQUENCE [LARGE SCALE GENOMIC DNA]</scope>
    <source>
        <strain evidence="4 5">WP4_2_2</strain>
    </source>
</reference>
<dbReference type="AlphaFoldDB" id="A0A7W9TWB4"/>
<organism evidence="4 5">
    <name type="scientific">Paraburkholderia bannensis</name>
    <dbReference type="NCBI Taxonomy" id="765414"/>
    <lineage>
        <taxon>Bacteria</taxon>
        <taxon>Pseudomonadati</taxon>
        <taxon>Pseudomonadota</taxon>
        <taxon>Betaproteobacteria</taxon>
        <taxon>Burkholderiales</taxon>
        <taxon>Burkholderiaceae</taxon>
        <taxon>Paraburkholderia</taxon>
    </lineage>
</organism>
<evidence type="ECO:0000256" key="2">
    <source>
        <dbReference type="ARBA" id="ARBA00022801"/>
    </source>
</evidence>
<dbReference type="Proteomes" id="UP000571554">
    <property type="component" value="Unassembled WGS sequence"/>
</dbReference>
<proteinExistence type="inferred from homology"/>
<evidence type="ECO:0000259" key="3">
    <source>
        <dbReference type="SMART" id="SM00824"/>
    </source>
</evidence>
<dbReference type="SUPFAM" id="SSF53474">
    <property type="entry name" value="alpha/beta-Hydrolases"/>
    <property type="match status" value="1"/>
</dbReference>
<keyword evidence="2" id="KW-0378">Hydrolase</keyword>
<dbReference type="Gene3D" id="3.40.50.1820">
    <property type="entry name" value="alpha/beta hydrolase"/>
    <property type="match status" value="1"/>
</dbReference>
<dbReference type="Pfam" id="PF00975">
    <property type="entry name" value="Thioesterase"/>
    <property type="match status" value="1"/>
</dbReference>
<feature type="domain" description="Thioesterase TesA-like" evidence="3">
    <location>
        <begin position="8"/>
        <end position="234"/>
    </location>
</feature>
<dbReference type="PANTHER" id="PTHR11487">
    <property type="entry name" value="THIOESTERASE"/>
    <property type="match status" value="1"/>
</dbReference>
<dbReference type="InterPro" id="IPR001031">
    <property type="entry name" value="Thioesterase"/>
</dbReference>
<comment type="caution">
    <text evidence="4">The sequence shown here is derived from an EMBL/GenBank/DDBJ whole genome shotgun (WGS) entry which is preliminary data.</text>
</comment>
<dbReference type="InterPro" id="IPR012223">
    <property type="entry name" value="TEII"/>
</dbReference>
<dbReference type="GO" id="GO:0016787">
    <property type="term" value="F:hydrolase activity"/>
    <property type="evidence" value="ECO:0007669"/>
    <property type="project" value="UniProtKB-KW"/>
</dbReference>
<evidence type="ECO:0000313" key="5">
    <source>
        <dbReference type="Proteomes" id="UP000571554"/>
    </source>
</evidence>
<dbReference type="InterPro" id="IPR029058">
    <property type="entry name" value="AB_hydrolase_fold"/>
</dbReference>
<comment type="similarity">
    <text evidence="1">Belongs to the thioesterase family.</text>
</comment>
<evidence type="ECO:0000256" key="1">
    <source>
        <dbReference type="ARBA" id="ARBA00007169"/>
    </source>
</evidence>
<evidence type="ECO:0000313" key="4">
    <source>
        <dbReference type="EMBL" id="MBB6101901.1"/>
    </source>
</evidence>
<gene>
    <name evidence="4" type="ORF">F4827_001749</name>
</gene>
<dbReference type="PANTHER" id="PTHR11487:SF0">
    <property type="entry name" value="S-ACYL FATTY ACID SYNTHASE THIOESTERASE, MEDIUM CHAIN"/>
    <property type="match status" value="1"/>
</dbReference>
<protein>
    <submittedName>
        <fullName evidence="4">Surfactin synthase thioesterase subunit</fullName>
    </submittedName>
</protein>
<keyword evidence="5" id="KW-1185">Reference proteome</keyword>
<accession>A0A7W9TWB4</accession>
<dbReference type="EMBL" id="JACHBW010000004">
    <property type="protein sequence ID" value="MBB6101901.1"/>
    <property type="molecule type" value="Genomic_DNA"/>
</dbReference>